<name>A0A0M5KZ55_9SPHN</name>
<dbReference type="EMBL" id="CP012669">
    <property type="protein sequence ID" value="ALE17949.1"/>
    <property type="molecule type" value="Genomic_DNA"/>
</dbReference>
<evidence type="ECO:0000256" key="1">
    <source>
        <dbReference type="ARBA" id="ARBA00004162"/>
    </source>
</evidence>
<dbReference type="GO" id="GO:0022857">
    <property type="term" value="F:transmembrane transporter activity"/>
    <property type="evidence" value="ECO:0007669"/>
    <property type="project" value="InterPro"/>
</dbReference>
<feature type="chain" id="PRO_5005804796" evidence="8">
    <location>
        <begin position="20"/>
        <end position="138"/>
    </location>
</feature>
<keyword evidence="10" id="KW-1185">Reference proteome</keyword>
<proteinExistence type="inferred from homology"/>
<keyword evidence="7" id="KW-0813">Transport</keyword>
<dbReference type="InterPro" id="IPR003400">
    <property type="entry name" value="ExbD"/>
</dbReference>
<dbReference type="AlphaFoldDB" id="A0A0M5KZ55"/>
<dbReference type="PATRIC" id="fig|361183.4.peg.2631"/>
<accession>A0A0M5KZ55</accession>
<organism evidence="9 10">
    <name type="scientific">Altererythrobacter epoxidivorans</name>
    <dbReference type="NCBI Taxonomy" id="361183"/>
    <lineage>
        <taxon>Bacteria</taxon>
        <taxon>Pseudomonadati</taxon>
        <taxon>Pseudomonadota</taxon>
        <taxon>Alphaproteobacteria</taxon>
        <taxon>Sphingomonadales</taxon>
        <taxon>Erythrobacteraceae</taxon>
        <taxon>Altererythrobacter</taxon>
    </lineage>
</organism>
<keyword evidence="8" id="KW-0732">Signal</keyword>
<evidence type="ECO:0000256" key="5">
    <source>
        <dbReference type="ARBA" id="ARBA00022989"/>
    </source>
</evidence>
<keyword evidence="3" id="KW-1003">Cell membrane</keyword>
<feature type="signal peptide" evidence="8">
    <location>
        <begin position="1"/>
        <end position="19"/>
    </location>
</feature>
<comment type="similarity">
    <text evidence="2 7">Belongs to the ExbD/TolR family.</text>
</comment>
<reference evidence="9 10" key="1">
    <citation type="submission" date="2015-09" db="EMBL/GenBank/DDBJ databases">
        <title>Complete genome sequence of a benzo[a]pyrene-degrading bacterium Altererythrobacter epoxidivorans CGMCC 1.7731T.</title>
        <authorList>
            <person name="Li Z."/>
            <person name="Cheng H."/>
            <person name="Huo Y."/>
            <person name="Xu X."/>
        </authorList>
    </citation>
    <scope>NUCLEOTIDE SEQUENCE [LARGE SCALE GENOMIC DNA]</scope>
    <source>
        <strain evidence="9 10">CGMCC 1.7731</strain>
    </source>
</reference>
<sequence length="138" mass="15429">MLLTVTLVFAALRPPVTHALTVDLPLPNPTYLGPLTPNANRLHVNADGQLLWNSYPVDDAQFELILAQIRELSPQPVLMFDPAADAPYEVALDALSKIHRAGLVDNCFRFDHVSRYRRYEVETPDQLVLAEPVECTIP</sequence>
<evidence type="ECO:0000256" key="8">
    <source>
        <dbReference type="SAM" id="SignalP"/>
    </source>
</evidence>
<keyword evidence="4 7" id="KW-0812">Transmembrane</keyword>
<keyword evidence="5" id="KW-1133">Transmembrane helix</keyword>
<dbReference type="STRING" id="361183.AMC99_02678"/>
<evidence type="ECO:0000313" key="10">
    <source>
        <dbReference type="Proteomes" id="UP000057938"/>
    </source>
</evidence>
<dbReference type="Pfam" id="PF02472">
    <property type="entry name" value="ExbD"/>
    <property type="match status" value="1"/>
</dbReference>
<dbReference type="KEGG" id="aep:AMC99_02678"/>
<dbReference type="GO" id="GO:0005886">
    <property type="term" value="C:plasma membrane"/>
    <property type="evidence" value="ECO:0007669"/>
    <property type="project" value="UniProtKB-SubCell"/>
</dbReference>
<evidence type="ECO:0000256" key="6">
    <source>
        <dbReference type="ARBA" id="ARBA00023136"/>
    </source>
</evidence>
<gene>
    <name evidence="9" type="ORF">AMC99_02678</name>
</gene>
<evidence type="ECO:0000256" key="3">
    <source>
        <dbReference type="ARBA" id="ARBA00022475"/>
    </source>
</evidence>
<keyword evidence="7" id="KW-0653">Protein transport</keyword>
<protein>
    <submittedName>
        <fullName evidence="9">Biopolymer transport protein ExbD /TolR</fullName>
    </submittedName>
</protein>
<evidence type="ECO:0000313" key="9">
    <source>
        <dbReference type="EMBL" id="ALE17949.1"/>
    </source>
</evidence>
<evidence type="ECO:0000256" key="4">
    <source>
        <dbReference type="ARBA" id="ARBA00022692"/>
    </source>
</evidence>
<evidence type="ECO:0000256" key="2">
    <source>
        <dbReference type="ARBA" id="ARBA00005811"/>
    </source>
</evidence>
<evidence type="ECO:0000256" key="7">
    <source>
        <dbReference type="RuleBase" id="RU003879"/>
    </source>
</evidence>
<dbReference type="GO" id="GO:0015031">
    <property type="term" value="P:protein transport"/>
    <property type="evidence" value="ECO:0007669"/>
    <property type="project" value="UniProtKB-KW"/>
</dbReference>
<dbReference type="Proteomes" id="UP000057938">
    <property type="component" value="Chromosome"/>
</dbReference>
<comment type="subcellular location">
    <subcellularLocation>
        <location evidence="1">Cell membrane</location>
        <topology evidence="1">Single-pass membrane protein</topology>
    </subcellularLocation>
    <subcellularLocation>
        <location evidence="7">Cell membrane</location>
        <topology evidence="7">Single-pass type II membrane protein</topology>
    </subcellularLocation>
</comment>
<keyword evidence="6" id="KW-0472">Membrane</keyword>